<proteinExistence type="inferred from homology"/>
<keyword evidence="3 9" id="KW-0813">Transport</keyword>
<evidence type="ECO:0000256" key="1">
    <source>
        <dbReference type="ARBA" id="ARBA00004141"/>
    </source>
</evidence>
<dbReference type="Gene3D" id="1.10.3430.10">
    <property type="entry name" value="Ammonium transporter AmtB like domains"/>
    <property type="match status" value="1"/>
</dbReference>
<feature type="transmembrane region" description="Helical" evidence="9">
    <location>
        <begin position="106"/>
        <end position="128"/>
    </location>
</feature>
<feature type="transmembrane region" description="Helical" evidence="9">
    <location>
        <begin position="135"/>
        <end position="157"/>
    </location>
</feature>
<comment type="subcellular location">
    <subcellularLocation>
        <location evidence="9">Cell membrane</location>
        <topology evidence="9">Multi-pass membrane protein</topology>
    </subcellularLocation>
    <subcellularLocation>
        <location evidence="1">Membrane</location>
        <topology evidence="1">Multi-pass membrane protein</topology>
    </subcellularLocation>
</comment>
<evidence type="ECO:0000256" key="5">
    <source>
        <dbReference type="ARBA" id="ARBA00022989"/>
    </source>
</evidence>
<feature type="transmembrane region" description="Helical" evidence="9">
    <location>
        <begin position="363"/>
        <end position="385"/>
    </location>
</feature>
<feature type="transmembrane region" description="Helical" evidence="9">
    <location>
        <begin position="169"/>
        <end position="191"/>
    </location>
</feature>
<keyword evidence="5 9" id="KW-1133">Transmembrane helix</keyword>
<dbReference type="PANTHER" id="PTHR43029:SF10">
    <property type="entry name" value="AMMONIUM TRANSPORTER MEP2"/>
    <property type="match status" value="1"/>
</dbReference>
<evidence type="ECO:0000256" key="7">
    <source>
        <dbReference type="ARBA" id="ARBA00023177"/>
    </source>
</evidence>
<name>A0ABP6PZF4_9ACTN</name>
<feature type="domain" description="Ammonium transporter AmtB-like" evidence="10">
    <location>
        <begin position="9"/>
        <end position="415"/>
    </location>
</feature>
<feature type="transmembrane region" description="Helical" evidence="9">
    <location>
        <begin position="263"/>
        <end position="283"/>
    </location>
</feature>
<dbReference type="RefSeq" id="WP_344822203.1">
    <property type="nucleotide sequence ID" value="NZ_BAAAUV010000002.1"/>
</dbReference>
<protein>
    <recommendedName>
        <fullName evidence="8 9">Ammonium transporter</fullName>
    </recommendedName>
</protein>
<comment type="similarity">
    <text evidence="2 9">Belongs to the ammonia transporter channel (TC 1.A.11.2) family.</text>
</comment>
<feature type="transmembrane region" description="Helical" evidence="9">
    <location>
        <begin position="12"/>
        <end position="31"/>
    </location>
</feature>
<feature type="transmembrane region" description="Helical" evidence="9">
    <location>
        <begin position="289"/>
        <end position="309"/>
    </location>
</feature>
<evidence type="ECO:0000313" key="12">
    <source>
        <dbReference type="Proteomes" id="UP001501237"/>
    </source>
</evidence>
<feature type="transmembrane region" description="Helical" evidence="9">
    <location>
        <begin position="321"/>
        <end position="343"/>
    </location>
</feature>
<dbReference type="Pfam" id="PF00909">
    <property type="entry name" value="Ammonium_transp"/>
    <property type="match status" value="1"/>
</dbReference>
<feature type="transmembrane region" description="Helical" evidence="9">
    <location>
        <begin position="203"/>
        <end position="223"/>
    </location>
</feature>
<evidence type="ECO:0000256" key="4">
    <source>
        <dbReference type="ARBA" id="ARBA00022692"/>
    </source>
</evidence>
<dbReference type="EMBL" id="BAAAUV010000002">
    <property type="protein sequence ID" value="GAA3196969.1"/>
    <property type="molecule type" value="Genomic_DNA"/>
</dbReference>
<evidence type="ECO:0000256" key="2">
    <source>
        <dbReference type="ARBA" id="ARBA00005887"/>
    </source>
</evidence>
<organism evidence="11 12">
    <name type="scientific">Actinocorallia longicatena</name>
    <dbReference type="NCBI Taxonomy" id="111803"/>
    <lineage>
        <taxon>Bacteria</taxon>
        <taxon>Bacillati</taxon>
        <taxon>Actinomycetota</taxon>
        <taxon>Actinomycetes</taxon>
        <taxon>Streptosporangiales</taxon>
        <taxon>Thermomonosporaceae</taxon>
        <taxon>Actinocorallia</taxon>
    </lineage>
</organism>
<evidence type="ECO:0000256" key="6">
    <source>
        <dbReference type="ARBA" id="ARBA00023136"/>
    </source>
</evidence>
<sequence length="444" mass="46213">MTIDTGTTAWMIAATALVLLMTPGLAFFYGGMTRAKSVLNMMMMSFVSIVVVSMAWVLYGHAFTFGTNGNETVNKFVGGIKEVGLQSLVGTVRPGLEGDGDNMPDLVFSAFQLTFAIITVALISGAIADRAKFGSWVLFALGWVTLVYFPVAHWVWGGGWLATMGVEDFAGGTVVHINAGAAALALAFVLGKRKGWPKEPMRPHNLGYVLLGAGILWFGWFGFNAGSELAVDTTAGLAFMNTQLATAAAAGAWLLVERFRDGHATSLGVASGAVAGLVAITPACGFVDPWAAVALGFVAGAICAYGVGLKYKLGYDDSLDVVGVHLVGGVVGAISLGIIARYPFADTEQGQGVIYGDHSFKQLGLQVLAPVVVGVYSFVIAFILGKAIDLTIGFRIDEEDEVNGIDIAVHAESAYDLAPSHAGTGTLASVATPVATDSKVEADA</sequence>
<gene>
    <name evidence="11" type="ORF">GCM10010468_07860</name>
</gene>
<evidence type="ECO:0000256" key="8">
    <source>
        <dbReference type="ARBA" id="ARBA00050025"/>
    </source>
</evidence>
<dbReference type="InterPro" id="IPR018047">
    <property type="entry name" value="Ammonium_transpt_CS"/>
</dbReference>
<accession>A0ABP6PZF4</accession>
<evidence type="ECO:0000256" key="9">
    <source>
        <dbReference type="RuleBase" id="RU362002"/>
    </source>
</evidence>
<dbReference type="Proteomes" id="UP001501237">
    <property type="component" value="Unassembled WGS sequence"/>
</dbReference>
<feature type="transmembrane region" description="Helical" evidence="9">
    <location>
        <begin position="235"/>
        <end position="256"/>
    </location>
</feature>
<feature type="transmembrane region" description="Helical" evidence="9">
    <location>
        <begin position="38"/>
        <end position="59"/>
    </location>
</feature>
<dbReference type="SUPFAM" id="SSF111352">
    <property type="entry name" value="Ammonium transporter"/>
    <property type="match status" value="1"/>
</dbReference>
<keyword evidence="6 9" id="KW-0472">Membrane</keyword>
<keyword evidence="7 9" id="KW-0924">Ammonia transport</keyword>
<keyword evidence="4 9" id="KW-0812">Transmembrane</keyword>
<dbReference type="NCBIfam" id="TIGR00836">
    <property type="entry name" value="amt"/>
    <property type="match status" value="1"/>
</dbReference>
<dbReference type="InterPro" id="IPR029020">
    <property type="entry name" value="Ammonium/urea_transptr"/>
</dbReference>
<evidence type="ECO:0000313" key="11">
    <source>
        <dbReference type="EMBL" id="GAA3196969.1"/>
    </source>
</evidence>
<evidence type="ECO:0000259" key="10">
    <source>
        <dbReference type="Pfam" id="PF00909"/>
    </source>
</evidence>
<comment type="caution">
    <text evidence="11">The sequence shown here is derived from an EMBL/GenBank/DDBJ whole genome shotgun (WGS) entry which is preliminary data.</text>
</comment>
<dbReference type="PROSITE" id="PS01219">
    <property type="entry name" value="AMMONIUM_TRANSP"/>
    <property type="match status" value="1"/>
</dbReference>
<evidence type="ECO:0000256" key="3">
    <source>
        <dbReference type="ARBA" id="ARBA00022448"/>
    </source>
</evidence>
<reference evidence="12" key="1">
    <citation type="journal article" date="2019" name="Int. J. Syst. Evol. Microbiol.">
        <title>The Global Catalogue of Microorganisms (GCM) 10K type strain sequencing project: providing services to taxonomists for standard genome sequencing and annotation.</title>
        <authorList>
            <consortium name="The Broad Institute Genomics Platform"/>
            <consortium name="The Broad Institute Genome Sequencing Center for Infectious Disease"/>
            <person name="Wu L."/>
            <person name="Ma J."/>
        </authorList>
    </citation>
    <scope>NUCLEOTIDE SEQUENCE [LARGE SCALE GENOMIC DNA]</scope>
    <source>
        <strain evidence="12">JCM 9377</strain>
    </source>
</reference>
<keyword evidence="12" id="KW-1185">Reference proteome</keyword>
<dbReference type="PANTHER" id="PTHR43029">
    <property type="entry name" value="AMMONIUM TRANSPORTER MEP2"/>
    <property type="match status" value="1"/>
</dbReference>
<dbReference type="InterPro" id="IPR024041">
    <property type="entry name" value="NH4_transpt_AmtB-like_dom"/>
</dbReference>
<dbReference type="InterPro" id="IPR001905">
    <property type="entry name" value="Ammonium_transpt"/>
</dbReference>